<accession>A0A165F8X9</accession>
<dbReference type="InParanoid" id="A0A165F8X9"/>
<sequence>MSRKLENTAVVQIRRARCISLGTTIARRGMERAPWDHYLELHKFRYFCPWRLAPSTRKVRSIRAVVLCKVRGKLCEKVEFSCTPYVDSAFGHQMGVEPVSAARARRRLGCFMKMKRSTFDPQIIIGCKKVRDKFSPIPQKETRIQAKHQSWCKSGEQVVVGLKIRK</sequence>
<dbReference type="GeneID" id="28898243"/>
<protein>
    <submittedName>
        <fullName evidence="1">Uncharacterized protein</fullName>
    </submittedName>
</protein>
<dbReference type="AlphaFoldDB" id="A0A165F8X9"/>
<dbReference type="Proteomes" id="UP000076632">
    <property type="component" value="Unassembled WGS sequence"/>
</dbReference>
<organism evidence="1 2">
    <name type="scientific">Xylona heveae (strain CBS 132557 / TC161)</name>
    <dbReference type="NCBI Taxonomy" id="1328760"/>
    <lineage>
        <taxon>Eukaryota</taxon>
        <taxon>Fungi</taxon>
        <taxon>Dikarya</taxon>
        <taxon>Ascomycota</taxon>
        <taxon>Pezizomycotina</taxon>
        <taxon>Xylonomycetes</taxon>
        <taxon>Xylonales</taxon>
        <taxon>Xylonaceae</taxon>
        <taxon>Xylona</taxon>
    </lineage>
</organism>
<evidence type="ECO:0000313" key="1">
    <source>
        <dbReference type="EMBL" id="KZF20717.1"/>
    </source>
</evidence>
<name>A0A165F8X9_XYLHT</name>
<evidence type="ECO:0000313" key="2">
    <source>
        <dbReference type="Proteomes" id="UP000076632"/>
    </source>
</evidence>
<keyword evidence="2" id="KW-1185">Reference proteome</keyword>
<dbReference type="EMBL" id="KV407462">
    <property type="protein sequence ID" value="KZF20717.1"/>
    <property type="molecule type" value="Genomic_DNA"/>
</dbReference>
<gene>
    <name evidence="1" type="ORF">L228DRAFT_249520</name>
</gene>
<dbReference type="RefSeq" id="XP_018186272.1">
    <property type="nucleotide sequence ID" value="XM_018333106.1"/>
</dbReference>
<proteinExistence type="predicted"/>
<reference evidence="1 2" key="1">
    <citation type="journal article" date="2016" name="Fungal Biol.">
        <title>The genome of Xylona heveae provides a window into fungal endophytism.</title>
        <authorList>
            <person name="Gazis R."/>
            <person name="Kuo A."/>
            <person name="Riley R."/>
            <person name="LaButti K."/>
            <person name="Lipzen A."/>
            <person name="Lin J."/>
            <person name="Amirebrahimi M."/>
            <person name="Hesse C.N."/>
            <person name="Spatafora J.W."/>
            <person name="Henrissat B."/>
            <person name="Hainaut M."/>
            <person name="Grigoriev I.V."/>
            <person name="Hibbett D.S."/>
        </authorList>
    </citation>
    <scope>NUCLEOTIDE SEQUENCE [LARGE SCALE GENOMIC DNA]</scope>
    <source>
        <strain evidence="1 2">TC161</strain>
    </source>
</reference>